<dbReference type="Pfam" id="PF19276">
    <property type="entry name" value="HD_assoc_2"/>
    <property type="match status" value="1"/>
</dbReference>
<dbReference type="SUPFAM" id="SSF109604">
    <property type="entry name" value="HD-domain/PDEase-like"/>
    <property type="match status" value="1"/>
</dbReference>
<dbReference type="CDD" id="cd00077">
    <property type="entry name" value="HDc"/>
    <property type="match status" value="1"/>
</dbReference>
<dbReference type="Proteomes" id="UP000199163">
    <property type="component" value="Unassembled WGS sequence"/>
</dbReference>
<dbReference type="InterPro" id="IPR003607">
    <property type="entry name" value="HD/PDEase_dom"/>
</dbReference>
<dbReference type="STRING" id="568899.SAMN05192534_11446"/>
<evidence type="ECO:0000313" key="2">
    <source>
        <dbReference type="EMBL" id="SDH89570.1"/>
    </source>
</evidence>
<feature type="domain" description="HD" evidence="1">
    <location>
        <begin position="61"/>
        <end position="177"/>
    </location>
</feature>
<keyword evidence="3" id="KW-1185">Reference proteome</keyword>
<dbReference type="PANTHER" id="PTHR11373">
    <property type="entry name" value="DEOXYNUCLEOSIDE TRIPHOSPHATE TRIPHOSPHOHYDROLASE"/>
    <property type="match status" value="1"/>
</dbReference>
<evidence type="ECO:0000313" key="3">
    <source>
        <dbReference type="Proteomes" id="UP000199163"/>
    </source>
</evidence>
<dbReference type="EMBL" id="FNDK01000014">
    <property type="protein sequence ID" value="SDH89570.1"/>
    <property type="molecule type" value="Genomic_DNA"/>
</dbReference>
<proteinExistence type="predicted"/>
<dbReference type="PROSITE" id="PS51831">
    <property type="entry name" value="HD"/>
    <property type="match status" value="1"/>
</dbReference>
<dbReference type="Pfam" id="PF01966">
    <property type="entry name" value="HD"/>
    <property type="match status" value="1"/>
</dbReference>
<gene>
    <name evidence="2" type="ORF">SAMN05192534_11446</name>
</gene>
<organism evidence="2 3">
    <name type="scientific">Alteribacillus persepolensis</name>
    <dbReference type="NCBI Taxonomy" id="568899"/>
    <lineage>
        <taxon>Bacteria</taxon>
        <taxon>Bacillati</taxon>
        <taxon>Bacillota</taxon>
        <taxon>Bacilli</taxon>
        <taxon>Bacillales</taxon>
        <taxon>Bacillaceae</taxon>
        <taxon>Alteribacillus</taxon>
    </lineage>
</organism>
<sequence>MKTGNRKLQEEKVFKDPVHRYIHVRDELIWDLIGTKEFQRLRRIRQLGTTFLTFHGAEHTRFNHSLGVYEIMRRIIEVFEGKPYWQHEERLLCLSAALLHDIGHGPFSHSFEKVFQTDHEWWTRKIITGDTEVHHVLTRMGKDFPQKVADVIEKTYPNKLVVSMISSQIDADRMDYLQRDAFYTGVSYGHFDMERILRVMRPREDQVVIKNTGMHAVEDYIMSRYQMYWQVYFHPVTRSAEVILSKILQRVKHLQASGYSFKQPPLHFQGFFDKKLSLDDYLQLDESVTLFYFQMWQKEDDATLSDLCQRFMNRHLFKYVEFDQHFVMNEWLKLQELFRKAGMDPEYYLVIDSSSDLPYDFYRPGEEDEERMPIHLLTPDKKLRELSRESDIVEAISGKKRTDHKLYYPKEWLDTPGYENEKQQIKDILQVHDGKTDTKQ</sequence>
<dbReference type="Gene3D" id="1.10.3210.10">
    <property type="entry name" value="Hypothetical protein af1432"/>
    <property type="match status" value="1"/>
</dbReference>
<dbReference type="PANTHER" id="PTHR11373:SF4">
    <property type="entry name" value="DEOXYNUCLEOSIDE TRIPHOSPHATE TRIPHOSPHOHYDROLASE SAMHD1"/>
    <property type="match status" value="1"/>
</dbReference>
<name>A0A1G8G5J8_9BACI</name>
<dbReference type="RefSeq" id="WP_091274098.1">
    <property type="nucleotide sequence ID" value="NZ_FNDK01000014.1"/>
</dbReference>
<reference evidence="2 3" key="1">
    <citation type="submission" date="2016-10" db="EMBL/GenBank/DDBJ databases">
        <authorList>
            <person name="de Groot N.N."/>
        </authorList>
    </citation>
    <scope>NUCLEOTIDE SEQUENCE [LARGE SCALE GENOMIC DNA]</scope>
    <source>
        <strain evidence="2 3">DSM 21632</strain>
    </source>
</reference>
<dbReference type="FunFam" id="1.10.3210.10:FF:000014">
    <property type="entry name" value="HD domain-containing protein"/>
    <property type="match status" value="1"/>
</dbReference>
<dbReference type="InterPro" id="IPR045509">
    <property type="entry name" value="HD_assoc_2"/>
</dbReference>
<dbReference type="AlphaFoldDB" id="A0A1G8G5J8"/>
<dbReference type="InterPro" id="IPR050135">
    <property type="entry name" value="dGTPase-like"/>
</dbReference>
<dbReference type="GO" id="GO:0008832">
    <property type="term" value="F:dGTPase activity"/>
    <property type="evidence" value="ECO:0007669"/>
    <property type="project" value="TreeGrafter"/>
</dbReference>
<dbReference type="SMART" id="SM00471">
    <property type="entry name" value="HDc"/>
    <property type="match status" value="1"/>
</dbReference>
<dbReference type="OrthoDB" id="9803619at2"/>
<protein>
    <recommendedName>
        <fullName evidence="1">HD domain-containing protein</fullName>
    </recommendedName>
</protein>
<accession>A0A1G8G5J8</accession>
<evidence type="ECO:0000259" key="1">
    <source>
        <dbReference type="PROSITE" id="PS51831"/>
    </source>
</evidence>
<dbReference type="GO" id="GO:0006203">
    <property type="term" value="P:dGTP catabolic process"/>
    <property type="evidence" value="ECO:0007669"/>
    <property type="project" value="TreeGrafter"/>
</dbReference>
<dbReference type="InterPro" id="IPR006674">
    <property type="entry name" value="HD_domain"/>
</dbReference>